<organism evidence="2 3">
    <name type="scientific">Eragrostis curvula</name>
    <name type="common">weeping love grass</name>
    <dbReference type="NCBI Taxonomy" id="38414"/>
    <lineage>
        <taxon>Eukaryota</taxon>
        <taxon>Viridiplantae</taxon>
        <taxon>Streptophyta</taxon>
        <taxon>Embryophyta</taxon>
        <taxon>Tracheophyta</taxon>
        <taxon>Spermatophyta</taxon>
        <taxon>Magnoliopsida</taxon>
        <taxon>Liliopsida</taxon>
        <taxon>Poales</taxon>
        <taxon>Poaceae</taxon>
        <taxon>PACMAD clade</taxon>
        <taxon>Chloridoideae</taxon>
        <taxon>Eragrostideae</taxon>
        <taxon>Eragrostidinae</taxon>
        <taxon>Eragrostis</taxon>
    </lineage>
</organism>
<evidence type="ECO:0000313" key="1">
    <source>
        <dbReference type="EMBL" id="TVT97851.1"/>
    </source>
</evidence>
<dbReference type="Gramene" id="TVT97851">
    <property type="protein sequence ID" value="TVT97851"/>
    <property type="gene ID" value="EJB05_56863"/>
</dbReference>
<dbReference type="Proteomes" id="UP000324897">
    <property type="component" value="Chromosome 5"/>
</dbReference>
<evidence type="ECO:0000313" key="3">
    <source>
        <dbReference type="Proteomes" id="UP000324897"/>
    </source>
</evidence>
<sequence>MNATPISSFWEARYPQLQPQSSNCAEMLTNVDVSGAKDLSLDPSTFGFPQNANQEFYNRALQYGYSVPRQGFGAQGFAASAPEFVLNSDSAALGGYKKSDHFLGPQPGEYEGMQTQNVNVNIAHRSQPSNASCLDHIEEITSYDKDDRAISFGSSCSTGFGSYPHSSPVQSKNCISDMKDGTWAALMQMQQALESSNSDNGLIEECSDLTFNHAELSGGNTLQNQIVWDNSSLASPSFTSNFLPFPGDTEVTTANASPACGLQNFVDPTHSMNNNEQQISSFKLEVTHQEGPTTSHVYEPRDVIHSAEWDTNPGLLESSNFMPSTLDRQDTIHRQLSNSFVNGGDGSVNSGSKTSHDLYECEEQMEIDSLLNSFGVSTDSFSQTYEMFGLSETSVGLDKKIELHESVSPTCFSNTVPYMQTWGPGSAISDGSSYPEQYQSTSQTCGLLYSSSSQWQNISSSGLPLQDCHKSISEPNSIISTGANSKDQLLAANNNTLGQQQQSVTSDTGVEVTDNTGNPYLEFTTSLDGQSCPEGAYICTDGAAAKAAQTAKPDMMEDCSVGVDTSNHTGHSDMQLPVTQTTNIQGPALNTYVDLNSSCIGGTEFNKVELTAAHNTTQNHLGLDNSKCSDILHPKSFEQNAPANICIKVDKSQVIGPKQSTVSSASKPVDRFAGLVFSRQKKRKRATKGLLAWHAQVMIKRGSMQCTRTPELDWARATKRLVEKVVDGENKTMETSRFGTRAHKRLVLTTTLMQYILPVLPARLLAANVNDSSETILYHLSKQALSEACDAVLSYVNDNMLPNHTSTSGKEDSKILSEVLETFEARFGELESLLLSAEKATTLCELETDVQQLERWSILHRLARSHGYAKAYGSDASNSWPNPYTTTMKRHVEAAGVPVDLLSGIKCRLLN</sequence>
<reference evidence="2 3" key="1">
    <citation type="journal article" date="2019" name="Sci. Rep.">
        <title>A high-quality genome of Eragrostis curvula grass provides insights into Poaceae evolution and supports new strategies to enhance forage quality.</title>
        <authorList>
            <person name="Carballo J."/>
            <person name="Santos B.A.C.M."/>
            <person name="Zappacosta D."/>
            <person name="Garbus I."/>
            <person name="Selva J.P."/>
            <person name="Gallo C.A."/>
            <person name="Diaz A."/>
            <person name="Albertini E."/>
            <person name="Caccamo M."/>
            <person name="Echenique V."/>
        </authorList>
    </citation>
    <scope>NUCLEOTIDE SEQUENCE [LARGE SCALE GENOMIC DNA]</scope>
    <source>
        <strain evidence="3">cv. Victoria</strain>
        <tissue evidence="2">Leaf</tissue>
    </source>
</reference>
<dbReference type="OrthoDB" id="1926238at2759"/>
<dbReference type="EMBL" id="RWGY01000004">
    <property type="protein sequence ID" value="TVU44948.1"/>
    <property type="molecule type" value="Genomic_DNA"/>
</dbReference>
<accession>A0A5J9W9W7</accession>
<dbReference type="Gramene" id="TVU44948">
    <property type="protein sequence ID" value="TVU44948"/>
    <property type="gene ID" value="EJB05_04412"/>
</dbReference>
<dbReference type="PANTHER" id="PTHR31267:SF3">
    <property type="entry name" value="OS03G0756700 PROTEIN"/>
    <property type="match status" value="1"/>
</dbReference>
<comment type="caution">
    <text evidence="2">The sequence shown here is derived from an EMBL/GenBank/DDBJ whole genome shotgun (WGS) entry which is preliminary data.</text>
</comment>
<gene>
    <name evidence="2" type="ORF">EJB05_04412</name>
    <name evidence="1" type="ORF">EJB05_56863</name>
</gene>
<name>A0A5J9W9W7_9POAL</name>
<keyword evidence="3" id="KW-1185">Reference proteome</keyword>
<dbReference type="AlphaFoldDB" id="A0A5J9W9W7"/>
<evidence type="ECO:0000313" key="2">
    <source>
        <dbReference type="EMBL" id="TVU44948.1"/>
    </source>
</evidence>
<protein>
    <submittedName>
        <fullName evidence="2">Uncharacterized protein</fullName>
    </submittedName>
</protein>
<proteinExistence type="predicted"/>
<dbReference type="PANTHER" id="PTHR31267">
    <property type="entry name" value="DENTIN SIALOPHOSPHOPROTEIN-LIKE PROTEIN"/>
    <property type="match status" value="1"/>
</dbReference>
<dbReference type="EMBL" id="RWGY01000929">
    <property type="protein sequence ID" value="TVT97851.1"/>
    <property type="molecule type" value="Genomic_DNA"/>
</dbReference>